<evidence type="ECO:0008006" key="3">
    <source>
        <dbReference type="Google" id="ProtNLM"/>
    </source>
</evidence>
<evidence type="ECO:0000313" key="2">
    <source>
        <dbReference type="Proteomes" id="UP000260782"/>
    </source>
</evidence>
<evidence type="ECO:0000313" key="1">
    <source>
        <dbReference type="EMBL" id="RGB90563.1"/>
    </source>
</evidence>
<dbReference type="Proteomes" id="UP000260782">
    <property type="component" value="Unassembled WGS sequence"/>
</dbReference>
<dbReference type="RefSeq" id="WP_117529423.1">
    <property type="nucleotide sequence ID" value="NZ_QVES01000001.1"/>
</dbReference>
<dbReference type="SUPFAM" id="SSF51161">
    <property type="entry name" value="Trimeric LpxA-like enzymes"/>
    <property type="match status" value="1"/>
</dbReference>
<dbReference type="InterPro" id="IPR011004">
    <property type="entry name" value="Trimer_LpxA-like_sf"/>
</dbReference>
<reference evidence="1 2" key="1">
    <citation type="submission" date="2018-08" db="EMBL/GenBank/DDBJ databases">
        <title>A genome reference for cultivated species of the human gut microbiota.</title>
        <authorList>
            <person name="Zou Y."/>
            <person name="Xue W."/>
            <person name="Luo G."/>
        </authorList>
    </citation>
    <scope>NUCLEOTIDE SEQUENCE [LARGE SCALE GENOMIC DNA]</scope>
    <source>
        <strain evidence="1 2">AF31-14AC</strain>
    </source>
</reference>
<comment type="caution">
    <text evidence="1">The sequence shown here is derived from an EMBL/GenBank/DDBJ whole genome shotgun (WGS) entry which is preliminary data.</text>
</comment>
<proteinExistence type="predicted"/>
<dbReference type="PANTHER" id="PTHR42811">
    <property type="entry name" value="SERINE ACETYLTRANSFERASE"/>
    <property type="match status" value="1"/>
</dbReference>
<protein>
    <recommendedName>
        <fullName evidence="3">Serine acetyltransferase</fullName>
    </recommendedName>
</protein>
<dbReference type="AlphaFoldDB" id="A0A3E2U2W4"/>
<dbReference type="Gene3D" id="2.160.10.10">
    <property type="entry name" value="Hexapeptide repeat proteins"/>
    <property type="match status" value="1"/>
</dbReference>
<name>A0A3E2U2W4_9FIRM</name>
<dbReference type="EMBL" id="QVES01000001">
    <property type="protein sequence ID" value="RGB90563.1"/>
    <property type="molecule type" value="Genomic_DNA"/>
</dbReference>
<gene>
    <name evidence="1" type="ORF">DWZ25_01840</name>
</gene>
<sequence length="161" mass="17413">MLLKVEKLVKMYKIPILGGGGAKELNYLLGVDIPRCVVIGKNVMFPHNSIGTVIHDNTVIEDNVKIYQNVTLGRADVYKSSKDANTEFKGFHIKEGACICAGAKLICKKGTLVVGKNAVVGANAVLLNSIGDNEIWSGVPAKFIGMRDRVELDIEGENEIT</sequence>
<accession>A0A3E2U2W4</accession>
<organism evidence="1 2">
    <name type="scientific">Faecalibacterium prausnitzii</name>
    <dbReference type="NCBI Taxonomy" id="853"/>
    <lineage>
        <taxon>Bacteria</taxon>
        <taxon>Bacillati</taxon>
        <taxon>Bacillota</taxon>
        <taxon>Clostridia</taxon>
        <taxon>Eubacteriales</taxon>
        <taxon>Oscillospiraceae</taxon>
        <taxon>Faecalibacterium</taxon>
    </lineage>
</organism>